<evidence type="ECO:0008006" key="3">
    <source>
        <dbReference type="Google" id="ProtNLM"/>
    </source>
</evidence>
<sequence>MLQAKNWGDDHALLTFRVLTDPACLERLDLYAPLIDDFVPVRRIAGRHAATPSRGAQSAGNSMLKRVAVECISCHRHGGILPDLHHP</sequence>
<accession>A0ABQ0P5L5</accession>
<keyword evidence="2" id="KW-1185">Reference proteome</keyword>
<dbReference type="Proteomes" id="UP001060895">
    <property type="component" value="Unassembled WGS sequence"/>
</dbReference>
<organism evidence="1 2">
    <name type="scientific">Gluconacetobacter sacchari DSM 12717</name>
    <dbReference type="NCBI Taxonomy" id="1307940"/>
    <lineage>
        <taxon>Bacteria</taxon>
        <taxon>Pseudomonadati</taxon>
        <taxon>Pseudomonadota</taxon>
        <taxon>Alphaproteobacteria</taxon>
        <taxon>Acetobacterales</taxon>
        <taxon>Acetobacteraceae</taxon>
        <taxon>Gluconacetobacter</taxon>
    </lineage>
</organism>
<evidence type="ECO:0000313" key="2">
    <source>
        <dbReference type="Proteomes" id="UP001060895"/>
    </source>
</evidence>
<evidence type="ECO:0000313" key="1">
    <source>
        <dbReference type="EMBL" id="GBQ23074.1"/>
    </source>
</evidence>
<gene>
    <name evidence="1" type="ORF">AA12717_1382</name>
</gene>
<comment type="caution">
    <text evidence="1">The sequence shown here is derived from an EMBL/GenBank/DDBJ whole genome shotgun (WGS) entry which is preliminary data.</text>
</comment>
<dbReference type="EMBL" id="BAQP01000065">
    <property type="protein sequence ID" value="GBQ23074.1"/>
    <property type="molecule type" value="Genomic_DNA"/>
</dbReference>
<name>A0ABQ0P5L5_9PROT</name>
<proteinExistence type="predicted"/>
<reference evidence="1" key="1">
    <citation type="submission" date="2013-04" db="EMBL/GenBank/DDBJ databases">
        <title>The genome sequencing project of 58 acetic acid bacteria.</title>
        <authorList>
            <person name="Okamoto-Kainuma A."/>
            <person name="Ishikawa M."/>
            <person name="Umino S."/>
            <person name="Koizumi Y."/>
            <person name="Shiwa Y."/>
            <person name="Yoshikawa H."/>
            <person name="Matsutani M."/>
            <person name="Matsushita K."/>
        </authorList>
    </citation>
    <scope>NUCLEOTIDE SEQUENCE</scope>
    <source>
        <strain evidence="1">DSM 12717</strain>
    </source>
</reference>
<protein>
    <recommendedName>
        <fullName evidence="3">Cytochrome c domain-containing protein</fullName>
    </recommendedName>
</protein>